<name>A0AAD9MTR3_9ANNE</name>
<feature type="region of interest" description="Disordered" evidence="1">
    <location>
        <begin position="695"/>
        <end position="736"/>
    </location>
</feature>
<dbReference type="EMBL" id="JAODUP010000834">
    <property type="protein sequence ID" value="KAK2143531.1"/>
    <property type="molecule type" value="Genomic_DNA"/>
</dbReference>
<feature type="compositionally biased region" description="Basic and acidic residues" evidence="1">
    <location>
        <begin position="229"/>
        <end position="240"/>
    </location>
</feature>
<sequence length="959" mass="106272">MFSKAVQHRQAAIENELRLNCAHSYKPSPNRTLQRRRQLLQNLNKDYMRDRPQTAESIHHTSVASDNTDARDQEELDYLLLASAGLDEHEAQVFGIPPNSLASFGDATSHQIGHLTGREIAEFAIDSSFSSNNVSARDQRPDKVEEVGSEEDPDIQEVAEAEKYFLEFDDDAKRSSDITTNTPVNSSSLHRPMSMHDTGLRKSVRFADATNGRTDIHKGRSRSAMPCFRQDRIPNPRHSEVAQNTKQKGRSSCRPSSTEVMNSWHDDTGHDPGSGDGTHRSGAWSVNSVMSSNSTNTNQTAPPKKSSGGGNTEKSEVLCTSIGEVKFDSDEVCTSADRPPSQMTMRLRPRLGEWEDIIKPEDCGNLVISGKSKDMTERETDVRSMPFKRAGCTTPRGKRPQSAKGPYEFITEEKRQMVLKARPVSARAECPGLDSSVSTMSAVLNVRPQSGRKPSVISPRPQSARNKSVAKTAAVISSKCLRPSSGRFKKSNSAKQQKTKRHHGQEVREDRSGSKPCSYCGQPTDKDINYENGSYFIVCRNCSHQSCNMEVANDTRVAVPDDDECWDLNVNEVAKCLATEMLQRKGQELESGSTNDNTVITSGSYQGMQYGRQGNHGSQVIYSVRDQADSVNTEPSNPVDCPANEVTGDPESNTISSSQKEALKEEGQILSNLDLLEKSLADVQTEIKDCLRQTRSFDDDDDDDKNDVPDDSDVKSSSASKIIEPEPSRNGDVSQQLCEGGFSSKLVGDIDHHWEAVEDNIKVYQFVEKDTDMKKQDGSVMRNMNNNISSYEATMVSPLKPGNSTQATEQAFSVQLQEPMSGGQKEGSSVDNSVSPLSTYIHRHITERFWGLLFGFKLLFNKKGVDEEAGGFPNIELCDHSSVEGCLQLITPAELNHLDQCFGYPEYCVPAVMYVARDRWTHRGDTPLDSSYASDQCLKGTTFLSPEYTKQLQQNRDLN</sequence>
<feature type="compositionally biased region" description="Basic and acidic residues" evidence="1">
    <location>
        <begin position="137"/>
        <end position="146"/>
    </location>
</feature>
<dbReference type="CDD" id="cd06661">
    <property type="entry name" value="GGCT_like"/>
    <property type="match status" value="1"/>
</dbReference>
<keyword evidence="3" id="KW-1185">Reference proteome</keyword>
<feature type="region of interest" description="Disordered" evidence="1">
    <location>
        <begin position="132"/>
        <end position="153"/>
    </location>
</feature>
<feature type="region of interest" description="Disordered" evidence="1">
    <location>
        <begin position="213"/>
        <end position="314"/>
    </location>
</feature>
<proteinExistence type="predicted"/>
<feature type="compositionally biased region" description="Low complexity" evidence="1">
    <location>
        <begin position="285"/>
        <end position="298"/>
    </location>
</feature>
<protein>
    <submittedName>
        <fullName evidence="2">Uncharacterized protein</fullName>
    </submittedName>
</protein>
<evidence type="ECO:0000256" key="1">
    <source>
        <dbReference type="SAM" id="MobiDB-lite"/>
    </source>
</evidence>
<organism evidence="2 3">
    <name type="scientific">Paralvinella palmiformis</name>
    <dbReference type="NCBI Taxonomy" id="53620"/>
    <lineage>
        <taxon>Eukaryota</taxon>
        <taxon>Metazoa</taxon>
        <taxon>Spiralia</taxon>
        <taxon>Lophotrochozoa</taxon>
        <taxon>Annelida</taxon>
        <taxon>Polychaeta</taxon>
        <taxon>Sedentaria</taxon>
        <taxon>Canalipalpata</taxon>
        <taxon>Terebellida</taxon>
        <taxon>Terebelliformia</taxon>
        <taxon>Alvinellidae</taxon>
        <taxon>Paralvinella</taxon>
    </lineage>
</organism>
<dbReference type="InterPro" id="IPR013024">
    <property type="entry name" value="GGCT-like"/>
</dbReference>
<reference evidence="2" key="1">
    <citation type="journal article" date="2023" name="Mol. Biol. Evol.">
        <title>Third-Generation Sequencing Reveals the Adaptive Role of the Epigenome in Three Deep-Sea Polychaetes.</title>
        <authorList>
            <person name="Perez M."/>
            <person name="Aroh O."/>
            <person name="Sun Y."/>
            <person name="Lan Y."/>
            <person name="Juniper S.K."/>
            <person name="Young C.R."/>
            <person name="Angers B."/>
            <person name="Qian P.Y."/>
        </authorList>
    </citation>
    <scope>NUCLEOTIDE SEQUENCE</scope>
    <source>
        <strain evidence="2">P08H-3</strain>
    </source>
</reference>
<feature type="compositionally biased region" description="Basic and acidic residues" evidence="1">
    <location>
        <begin position="504"/>
        <end position="513"/>
    </location>
</feature>
<feature type="compositionally biased region" description="Basic and acidic residues" evidence="1">
    <location>
        <begin position="49"/>
        <end position="59"/>
    </location>
</feature>
<comment type="caution">
    <text evidence="2">The sequence shown here is derived from an EMBL/GenBank/DDBJ whole genome shotgun (WGS) entry which is preliminary data.</text>
</comment>
<feature type="region of interest" description="Disordered" evidence="1">
    <location>
        <begin position="629"/>
        <end position="662"/>
    </location>
</feature>
<feature type="compositionally biased region" description="Basic residues" evidence="1">
    <location>
        <begin position="487"/>
        <end position="503"/>
    </location>
</feature>
<feature type="compositionally biased region" description="Polar residues" evidence="1">
    <location>
        <begin position="177"/>
        <end position="189"/>
    </location>
</feature>
<feature type="region of interest" description="Disordered" evidence="1">
    <location>
        <begin position="483"/>
        <end position="518"/>
    </location>
</feature>
<accession>A0AAD9MTR3</accession>
<evidence type="ECO:0000313" key="2">
    <source>
        <dbReference type="EMBL" id="KAK2143531.1"/>
    </source>
</evidence>
<dbReference type="Proteomes" id="UP001208570">
    <property type="component" value="Unassembled WGS sequence"/>
</dbReference>
<dbReference type="AlphaFoldDB" id="A0AAD9MTR3"/>
<evidence type="ECO:0000313" key="3">
    <source>
        <dbReference type="Proteomes" id="UP001208570"/>
    </source>
</evidence>
<gene>
    <name evidence="2" type="ORF">LSH36_834g02060</name>
</gene>
<feature type="compositionally biased region" description="Polar residues" evidence="1">
    <location>
        <begin position="650"/>
        <end position="660"/>
    </location>
</feature>
<feature type="region of interest" description="Disordered" evidence="1">
    <location>
        <begin position="445"/>
        <end position="470"/>
    </location>
</feature>
<feature type="region of interest" description="Disordered" evidence="1">
    <location>
        <begin position="49"/>
        <end position="70"/>
    </location>
</feature>
<feature type="region of interest" description="Disordered" evidence="1">
    <location>
        <begin position="174"/>
        <end position="195"/>
    </location>
</feature>
<dbReference type="Gene3D" id="3.10.490.10">
    <property type="entry name" value="Gamma-glutamyl cyclotransferase-like"/>
    <property type="match status" value="1"/>
</dbReference>